<dbReference type="PANTHER" id="PTHR43806:SF66">
    <property type="entry name" value="SERIN ENDOPEPTIDASE"/>
    <property type="match status" value="1"/>
</dbReference>
<dbReference type="GeneID" id="92084036"/>
<dbReference type="Gene3D" id="3.40.50.200">
    <property type="entry name" value="Peptidase S8/S53 domain"/>
    <property type="match status" value="2"/>
</dbReference>
<dbReference type="RefSeq" id="XP_066693212.1">
    <property type="nucleotide sequence ID" value="XM_066850974.1"/>
</dbReference>
<keyword evidence="2 5" id="KW-0645">Protease</keyword>
<dbReference type="PROSITE" id="PS51892">
    <property type="entry name" value="SUBTILASE"/>
    <property type="match status" value="1"/>
</dbReference>
<dbReference type="InterPro" id="IPR023828">
    <property type="entry name" value="Peptidase_S8_Ser-AS"/>
</dbReference>
<comment type="caution">
    <text evidence="7">The sequence shown here is derived from an EMBL/GenBank/DDBJ whole genome shotgun (WGS) entry which is preliminary data.</text>
</comment>
<feature type="active site" description="Charge relay system" evidence="5">
    <location>
        <position position="23"/>
    </location>
</feature>
<reference evidence="7 8" key="1">
    <citation type="submission" date="2023-01" db="EMBL/GenBank/DDBJ databases">
        <title>Analysis of 21 Apiospora genomes using comparative genomics revels a genus with tremendous synthesis potential of carbohydrate active enzymes and secondary metabolites.</title>
        <authorList>
            <person name="Sorensen T."/>
        </authorList>
    </citation>
    <scope>NUCLEOTIDE SEQUENCE [LARGE SCALE GENOMIC DNA]</scope>
    <source>
        <strain evidence="7 8">CBS 24483</strain>
    </source>
</reference>
<dbReference type="InterPro" id="IPR036852">
    <property type="entry name" value="Peptidase_S8/S53_dom_sf"/>
</dbReference>
<gene>
    <name evidence="7" type="ORF">PG986_014752</name>
</gene>
<evidence type="ECO:0000256" key="2">
    <source>
        <dbReference type="ARBA" id="ARBA00022670"/>
    </source>
</evidence>
<evidence type="ECO:0000256" key="3">
    <source>
        <dbReference type="ARBA" id="ARBA00022801"/>
    </source>
</evidence>
<dbReference type="PANTHER" id="PTHR43806">
    <property type="entry name" value="PEPTIDASE S8"/>
    <property type="match status" value="1"/>
</dbReference>
<protein>
    <submittedName>
        <fullName evidence="7">Peptidase S8/S53 domain-containing protein</fullName>
    </submittedName>
</protein>
<comment type="similarity">
    <text evidence="1 5">Belongs to the peptidase S8 family.</text>
</comment>
<feature type="active site" description="Charge relay system" evidence="5">
    <location>
        <position position="65"/>
    </location>
</feature>
<organism evidence="7 8">
    <name type="scientific">Apiospora aurea</name>
    <dbReference type="NCBI Taxonomy" id="335848"/>
    <lineage>
        <taxon>Eukaryota</taxon>
        <taxon>Fungi</taxon>
        <taxon>Dikarya</taxon>
        <taxon>Ascomycota</taxon>
        <taxon>Pezizomycotina</taxon>
        <taxon>Sordariomycetes</taxon>
        <taxon>Xylariomycetidae</taxon>
        <taxon>Amphisphaeriales</taxon>
        <taxon>Apiosporaceae</taxon>
        <taxon>Apiospora</taxon>
    </lineage>
</organism>
<name>A0ABR1PUU2_9PEZI</name>
<evidence type="ECO:0000256" key="5">
    <source>
        <dbReference type="PROSITE-ProRule" id="PRU01240"/>
    </source>
</evidence>
<dbReference type="InterPro" id="IPR015500">
    <property type="entry name" value="Peptidase_S8_subtilisin-rel"/>
</dbReference>
<keyword evidence="8" id="KW-1185">Reference proteome</keyword>
<dbReference type="PRINTS" id="PR00723">
    <property type="entry name" value="SUBTILISIN"/>
</dbReference>
<evidence type="ECO:0000259" key="6">
    <source>
        <dbReference type="Pfam" id="PF00082"/>
    </source>
</evidence>
<proteinExistence type="inferred from homology"/>
<dbReference type="Pfam" id="PF00082">
    <property type="entry name" value="Peptidase_S8"/>
    <property type="match status" value="1"/>
</dbReference>
<feature type="active site" description="Charge relay system" evidence="5">
    <location>
        <position position="374"/>
    </location>
</feature>
<evidence type="ECO:0000256" key="1">
    <source>
        <dbReference type="ARBA" id="ARBA00011073"/>
    </source>
</evidence>
<evidence type="ECO:0000313" key="7">
    <source>
        <dbReference type="EMBL" id="KAK7937884.1"/>
    </source>
</evidence>
<keyword evidence="3 5" id="KW-0378">Hydrolase</keyword>
<dbReference type="InterPro" id="IPR000209">
    <property type="entry name" value="Peptidase_S8/S53_dom"/>
</dbReference>
<sequence>MAQIDQAHAAGYTGKGQTIAIIDAWIDYTHPALGGCLGDGCLVSFSHEWLEEDDKNNPDPECKSHSTSLAGVIAAQAGSGPAGYRGGVAPGVQLGSYAVAGCARGPNDEKLIQALGQGLKDGVTAVVFSMGTINGWLNQVLNLAFDEASRRGLLIAVAVSNDGSGGVFKTSRPASGSDGGEAVEFVWRDGDPGSGATGWNDMVLPLWFNLSLHDTGENCDRLFPDDVPDLSSHLVLLPRTLPYGSWCSDVDLAARVGEKGAVYVMMVDHDENERIEVVRVNTPSLHAIAMTDRKQGYEWMRLLQSGAEVRVNMTALPDRMRVLADKKQSGGRMSAFSEWGPTYDGYLPTSVSGPGDSLLTTKAGGGWVLSGGTSLSAPFVAAAAALVAEARGPKDWRVLRSLLSTTALPLVRAAPQGNWDLPGLELASTAQQGAGLVQAMNAIRAPCEISVHKILFNDTTNRQKAVFNIRNPTSDAITYDLGNIPAGTIRATVPGNGGQATIEVTASDPPGVNKTRLPIFSGWLALNGSDGFGYTIPYMGLAGSIDKTPTMHSLTWQRQDDSTIGPGGTVELPDGFPRLAFELALVARRVVTELRDAATRKTLGELPMYFGQMAYANAGWWGLAGYFDNGTRVPDGEYVAVAMSQAAFMSDQDRSKWQQRASPPLKIKWTR</sequence>
<dbReference type="EMBL" id="JAQQWE010000010">
    <property type="protein sequence ID" value="KAK7937884.1"/>
    <property type="molecule type" value="Genomic_DNA"/>
</dbReference>
<dbReference type="Proteomes" id="UP001391051">
    <property type="component" value="Unassembled WGS sequence"/>
</dbReference>
<evidence type="ECO:0000256" key="4">
    <source>
        <dbReference type="ARBA" id="ARBA00022825"/>
    </source>
</evidence>
<feature type="domain" description="Peptidase S8/S53" evidence="6">
    <location>
        <begin position="14"/>
        <end position="412"/>
    </location>
</feature>
<dbReference type="InterPro" id="IPR050131">
    <property type="entry name" value="Peptidase_S8_subtilisin-like"/>
</dbReference>
<dbReference type="SUPFAM" id="SSF52743">
    <property type="entry name" value="Subtilisin-like"/>
    <property type="match status" value="1"/>
</dbReference>
<keyword evidence="4 5" id="KW-0720">Serine protease</keyword>
<dbReference type="PROSITE" id="PS00138">
    <property type="entry name" value="SUBTILASE_SER"/>
    <property type="match status" value="1"/>
</dbReference>
<evidence type="ECO:0000313" key="8">
    <source>
        <dbReference type="Proteomes" id="UP001391051"/>
    </source>
</evidence>
<accession>A0ABR1PUU2</accession>